<dbReference type="Pfam" id="PF00487">
    <property type="entry name" value="FA_desaturase"/>
    <property type="match status" value="1"/>
</dbReference>
<dbReference type="InterPro" id="IPR015876">
    <property type="entry name" value="Acyl-CoA_DS"/>
</dbReference>
<keyword evidence="6 13" id="KW-1133">Transmembrane helix</keyword>
<dbReference type="PRINTS" id="PR00075">
    <property type="entry name" value="FACDDSATRASE"/>
</dbReference>
<keyword evidence="10 13" id="KW-0472">Membrane</keyword>
<evidence type="ECO:0000313" key="15">
    <source>
        <dbReference type="EMBL" id="KAL3390151.1"/>
    </source>
</evidence>
<evidence type="ECO:0000256" key="7">
    <source>
        <dbReference type="ARBA" id="ARBA00023002"/>
    </source>
</evidence>
<sequence length="358" mass="41760">MPPNEQIRDICEFESSQDVVVDEGKISEEERAKQAKIQADIKAYEELVAMPFYKRPDIKWFNLYFMVMLHLGALYGFLTFPYFEKKATTVFSIFMICLANFGVAGGIHRLWAHRSYKAKLPLRVILMIAYLSSGQYSPLYWSRDHRVHHKFSETDADPVNAARGFWFSHVGWLTMKRHPEVVRKGKMVDVSDILADPVVQIGEKYFELWRLLFAFIIPILICVYGWNETWYYAILSQAFMRYAFSLNCTWSINSFAHLIGGHPYDKFIMPAENLVMSFFTGGEGWHNYHHTFPWDYKTSEFGNYSLNYTTILLDLFAKIGWAYDMKQPSKTLIENVIKNRGDGTHEISRKAEKAEKAH</sequence>
<keyword evidence="16" id="KW-1185">Reference proteome</keyword>
<gene>
    <name evidence="15" type="ORF">TKK_014961</name>
</gene>
<dbReference type="GO" id="GO:0006633">
    <property type="term" value="P:fatty acid biosynthetic process"/>
    <property type="evidence" value="ECO:0007669"/>
    <property type="project" value="UniProtKB-KW"/>
</dbReference>
<organism evidence="15 16">
    <name type="scientific">Trichogramma kaykai</name>
    <dbReference type="NCBI Taxonomy" id="54128"/>
    <lineage>
        <taxon>Eukaryota</taxon>
        <taxon>Metazoa</taxon>
        <taxon>Ecdysozoa</taxon>
        <taxon>Arthropoda</taxon>
        <taxon>Hexapoda</taxon>
        <taxon>Insecta</taxon>
        <taxon>Pterygota</taxon>
        <taxon>Neoptera</taxon>
        <taxon>Endopterygota</taxon>
        <taxon>Hymenoptera</taxon>
        <taxon>Apocrita</taxon>
        <taxon>Proctotrupomorpha</taxon>
        <taxon>Chalcidoidea</taxon>
        <taxon>Trichogrammatidae</taxon>
        <taxon>Trichogramma</taxon>
    </lineage>
</organism>
<evidence type="ECO:0000256" key="1">
    <source>
        <dbReference type="ARBA" id="ARBA00004141"/>
    </source>
</evidence>
<evidence type="ECO:0000256" key="9">
    <source>
        <dbReference type="ARBA" id="ARBA00023098"/>
    </source>
</evidence>
<dbReference type="GO" id="GO:0016491">
    <property type="term" value="F:oxidoreductase activity"/>
    <property type="evidence" value="ECO:0007669"/>
    <property type="project" value="UniProtKB-KW"/>
</dbReference>
<comment type="subcellular location">
    <subcellularLocation>
        <location evidence="1">Membrane</location>
        <topology evidence="1">Multi-pass membrane protein</topology>
    </subcellularLocation>
</comment>
<keyword evidence="7 12" id="KW-0560">Oxidoreductase</keyword>
<evidence type="ECO:0000256" key="11">
    <source>
        <dbReference type="ARBA" id="ARBA00023160"/>
    </source>
</evidence>
<dbReference type="PANTHER" id="PTHR11351">
    <property type="entry name" value="ACYL-COA DESATURASE"/>
    <property type="match status" value="1"/>
</dbReference>
<dbReference type="InterPro" id="IPR005804">
    <property type="entry name" value="FA_desaturase_dom"/>
</dbReference>
<keyword evidence="4 12" id="KW-0812">Transmembrane</keyword>
<evidence type="ECO:0000256" key="6">
    <source>
        <dbReference type="ARBA" id="ARBA00022989"/>
    </source>
</evidence>
<name>A0ABD2WB88_9HYME</name>
<dbReference type="AlphaFoldDB" id="A0ABD2WB88"/>
<reference evidence="15 16" key="1">
    <citation type="journal article" date="2024" name="bioRxiv">
        <title>A reference genome for Trichogramma kaykai: A tiny desert-dwelling parasitoid wasp with competing sex-ratio distorters.</title>
        <authorList>
            <person name="Culotta J."/>
            <person name="Lindsey A.R."/>
        </authorList>
    </citation>
    <scope>NUCLEOTIDE SEQUENCE [LARGE SCALE GENOMIC DNA]</scope>
    <source>
        <strain evidence="15 16">KSX58</strain>
    </source>
</reference>
<evidence type="ECO:0000256" key="12">
    <source>
        <dbReference type="RuleBase" id="RU000581"/>
    </source>
</evidence>
<feature type="transmembrane region" description="Helical" evidence="13">
    <location>
        <begin position="60"/>
        <end position="83"/>
    </location>
</feature>
<evidence type="ECO:0000256" key="13">
    <source>
        <dbReference type="SAM" id="Phobius"/>
    </source>
</evidence>
<dbReference type="Proteomes" id="UP001627154">
    <property type="component" value="Unassembled WGS sequence"/>
</dbReference>
<evidence type="ECO:0000256" key="10">
    <source>
        <dbReference type="ARBA" id="ARBA00023136"/>
    </source>
</evidence>
<comment type="domain">
    <text evidence="12">The histidine box domains are involved in binding the catalytic metal ions.</text>
</comment>
<evidence type="ECO:0000256" key="4">
    <source>
        <dbReference type="ARBA" id="ARBA00022692"/>
    </source>
</evidence>
<evidence type="ECO:0000313" key="16">
    <source>
        <dbReference type="Proteomes" id="UP001627154"/>
    </source>
</evidence>
<feature type="transmembrane region" description="Helical" evidence="13">
    <location>
        <begin position="89"/>
        <end position="108"/>
    </location>
</feature>
<dbReference type="EMBL" id="JBJJXI010000121">
    <property type="protein sequence ID" value="KAL3390151.1"/>
    <property type="molecule type" value="Genomic_DNA"/>
</dbReference>
<comment type="cofactor">
    <cofactor evidence="12">
        <name>Fe(2+)</name>
        <dbReference type="ChEBI" id="CHEBI:29033"/>
    </cofactor>
</comment>
<comment type="caution">
    <text evidence="15">The sequence shown here is derived from an EMBL/GenBank/DDBJ whole genome shotgun (WGS) entry which is preliminary data.</text>
</comment>
<evidence type="ECO:0000259" key="14">
    <source>
        <dbReference type="Pfam" id="PF00487"/>
    </source>
</evidence>
<dbReference type="CDD" id="cd03505">
    <property type="entry name" value="Delta9-FADS-like"/>
    <property type="match status" value="1"/>
</dbReference>
<evidence type="ECO:0000256" key="3">
    <source>
        <dbReference type="ARBA" id="ARBA00022516"/>
    </source>
</evidence>
<dbReference type="PANTHER" id="PTHR11351:SF21">
    <property type="entry name" value="GH07782P"/>
    <property type="match status" value="1"/>
</dbReference>
<keyword evidence="3 12" id="KW-0444">Lipid biosynthesis</keyword>
<keyword evidence="5" id="KW-0276">Fatty acid metabolism</keyword>
<accession>A0ABD2WB88</accession>
<evidence type="ECO:0000256" key="5">
    <source>
        <dbReference type="ARBA" id="ARBA00022832"/>
    </source>
</evidence>
<evidence type="ECO:0000256" key="2">
    <source>
        <dbReference type="ARBA" id="ARBA00009295"/>
    </source>
</evidence>
<comment type="similarity">
    <text evidence="2 12">Belongs to the fatty acid desaturase type 1 family.</text>
</comment>
<feature type="domain" description="Fatty acid desaturase" evidence="14">
    <location>
        <begin position="93"/>
        <end position="293"/>
    </location>
</feature>
<keyword evidence="8" id="KW-0408">Iron</keyword>
<proteinExistence type="inferred from homology"/>
<evidence type="ECO:0000256" key="8">
    <source>
        <dbReference type="ARBA" id="ARBA00023004"/>
    </source>
</evidence>
<dbReference type="GO" id="GO:0016020">
    <property type="term" value="C:membrane"/>
    <property type="evidence" value="ECO:0007669"/>
    <property type="project" value="UniProtKB-SubCell"/>
</dbReference>
<keyword evidence="9" id="KW-0443">Lipid metabolism</keyword>
<keyword evidence="11 12" id="KW-0275">Fatty acid biosynthesis</keyword>
<feature type="transmembrane region" description="Helical" evidence="13">
    <location>
        <begin position="208"/>
        <end position="226"/>
    </location>
</feature>
<protein>
    <recommendedName>
        <fullName evidence="14">Fatty acid desaturase domain-containing protein</fullName>
    </recommendedName>
</protein>